<evidence type="ECO:0000313" key="3">
    <source>
        <dbReference type="Proteomes" id="UP001226577"/>
    </source>
</evidence>
<dbReference type="EMBL" id="JAUSRE010000020">
    <property type="protein sequence ID" value="MDP9889817.1"/>
    <property type="molecule type" value="Genomic_DNA"/>
</dbReference>
<dbReference type="InterPro" id="IPR001173">
    <property type="entry name" value="Glyco_trans_2-like"/>
</dbReference>
<dbReference type="InterPro" id="IPR029044">
    <property type="entry name" value="Nucleotide-diphossugar_trans"/>
</dbReference>
<feature type="domain" description="Glycosyltransferase 2-like" evidence="1">
    <location>
        <begin position="13"/>
        <end position="152"/>
    </location>
</feature>
<evidence type="ECO:0000313" key="2">
    <source>
        <dbReference type="EMBL" id="MDP9889817.1"/>
    </source>
</evidence>
<comment type="caution">
    <text evidence="2">The sequence shown here is derived from an EMBL/GenBank/DDBJ whole genome shotgun (WGS) entry which is preliminary data.</text>
</comment>
<reference evidence="2 3" key="1">
    <citation type="submission" date="2023-07" db="EMBL/GenBank/DDBJ databases">
        <title>Sorghum-associated microbial communities from plants grown in Nebraska, USA.</title>
        <authorList>
            <person name="Schachtman D."/>
        </authorList>
    </citation>
    <scope>NUCLEOTIDE SEQUENCE [LARGE SCALE GENOMIC DNA]</scope>
    <source>
        <strain evidence="2 3">CC222</strain>
    </source>
</reference>
<keyword evidence="3" id="KW-1185">Reference proteome</keyword>
<dbReference type="Proteomes" id="UP001226577">
    <property type="component" value="Unassembled WGS sequence"/>
</dbReference>
<organism evidence="2 3">
    <name type="scientific">Pseudarthrobacter enclensis</name>
    <dbReference type="NCBI Taxonomy" id="993070"/>
    <lineage>
        <taxon>Bacteria</taxon>
        <taxon>Bacillati</taxon>
        <taxon>Actinomycetota</taxon>
        <taxon>Actinomycetes</taxon>
        <taxon>Micrococcales</taxon>
        <taxon>Micrococcaceae</taxon>
        <taxon>Pseudarthrobacter</taxon>
    </lineage>
</organism>
<proteinExistence type="predicted"/>
<protein>
    <submittedName>
        <fullName evidence="2">Glycosyltransferase involved in cell wall biosynthesis</fullName>
    </submittedName>
</protein>
<sequence length="305" mass="33940">MTEDRSSLDSVVIGVCTYQRVSQLGVLLAELQRQILACSDWNVRIIVADNDEKMTAKSAVEKASKDFPRVRIEYNCVPEKGVGFARNAIFDSLKSDELLIFFDDDQEPCPTWLAALLNRHLSVPDEVLVGPVIPVLPDSVPQWAVEAAAWGRREQPDGSIRSHAGFGNILIPRSTLESGLCRVPEPFLRGPGEDTYITVALRSAGYVIRYVDAARAVEPVANERLNIPWLRQRATVSAETWVQVVRFTGGSKVRLVASAIKTLFGFCILKMQRNISRDQALLMKLEVSAGRLVGYWRGFGSWLHS</sequence>
<evidence type="ECO:0000259" key="1">
    <source>
        <dbReference type="Pfam" id="PF00535"/>
    </source>
</evidence>
<dbReference type="CDD" id="cd00761">
    <property type="entry name" value="Glyco_tranf_GTA_type"/>
    <property type="match status" value="1"/>
</dbReference>
<dbReference type="SUPFAM" id="SSF53448">
    <property type="entry name" value="Nucleotide-diphospho-sugar transferases"/>
    <property type="match status" value="1"/>
</dbReference>
<accession>A0ABT9RX50</accession>
<dbReference type="RefSeq" id="WP_307310469.1">
    <property type="nucleotide sequence ID" value="NZ_JAUSRE010000020.1"/>
</dbReference>
<dbReference type="Gene3D" id="3.90.550.10">
    <property type="entry name" value="Spore Coat Polysaccharide Biosynthesis Protein SpsA, Chain A"/>
    <property type="match status" value="1"/>
</dbReference>
<gene>
    <name evidence="2" type="ORF">J2X98_003429</name>
</gene>
<name>A0ABT9RX50_9MICC</name>
<dbReference type="Pfam" id="PF00535">
    <property type="entry name" value="Glycos_transf_2"/>
    <property type="match status" value="1"/>
</dbReference>